<keyword evidence="4" id="KW-1185">Reference proteome</keyword>
<evidence type="ECO:0000256" key="1">
    <source>
        <dbReference type="ARBA" id="ARBA00007319"/>
    </source>
</evidence>
<accession>A0A2V0PLD9</accession>
<sequence>MAAVGDEQELDLSNSDVVTKYKAAAEIANKAIAAVAAACKDGARIVDLCRMGDEIISKDAAAIFKGKVSGSDKGIAFPTCVSPNSIVGHLSPMGDDTTTLKDGDLVK</sequence>
<dbReference type="AlphaFoldDB" id="A0A2V0PLD9"/>
<dbReference type="Pfam" id="PF00557">
    <property type="entry name" value="Peptidase_M24"/>
    <property type="match status" value="1"/>
</dbReference>
<evidence type="ECO:0000313" key="3">
    <source>
        <dbReference type="EMBL" id="GBF99872.1"/>
    </source>
</evidence>
<gene>
    <name evidence="3" type="ORF">Rsub_12512</name>
</gene>
<protein>
    <recommendedName>
        <fullName evidence="2">Peptidase M24 domain-containing protein</fullName>
    </recommendedName>
</protein>
<dbReference type="EMBL" id="BDRX01000177">
    <property type="protein sequence ID" value="GBF99872.1"/>
    <property type="molecule type" value="Genomic_DNA"/>
</dbReference>
<feature type="non-terminal residue" evidence="3">
    <location>
        <position position="107"/>
    </location>
</feature>
<dbReference type="InterPro" id="IPR000994">
    <property type="entry name" value="Pept_M24"/>
</dbReference>
<dbReference type="PANTHER" id="PTHR10804">
    <property type="entry name" value="PROTEASE FAMILY M24 METHIONYL AMINOPEPTIDASE, AMINOPEPTIDASE P"/>
    <property type="match status" value="1"/>
</dbReference>
<organism evidence="3 4">
    <name type="scientific">Raphidocelis subcapitata</name>
    <dbReference type="NCBI Taxonomy" id="307507"/>
    <lineage>
        <taxon>Eukaryota</taxon>
        <taxon>Viridiplantae</taxon>
        <taxon>Chlorophyta</taxon>
        <taxon>core chlorophytes</taxon>
        <taxon>Chlorophyceae</taxon>
        <taxon>CS clade</taxon>
        <taxon>Sphaeropleales</taxon>
        <taxon>Selenastraceae</taxon>
        <taxon>Raphidocelis</taxon>
    </lineage>
</organism>
<comment type="caution">
    <text evidence="3">The sequence shown here is derived from an EMBL/GenBank/DDBJ whole genome shotgun (WGS) entry which is preliminary data.</text>
</comment>
<evidence type="ECO:0000313" key="4">
    <source>
        <dbReference type="Proteomes" id="UP000247498"/>
    </source>
</evidence>
<evidence type="ECO:0000259" key="2">
    <source>
        <dbReference type="Pfam" id="PF00557"/>
    </source>
</evidence>
<dbReference type="OrthoDB" id="5876363at2759"/>
<feature type="domain" description="Peptidase M24" evidence="2">
    <location>
        <begin position="20"/>
        <end position="106"/>
    </location>
</feature>
<name>A0A2V0PLD9_9CHLO</name>
<dbReference type="PANTHER" id="PTHR10804:SF11">
    <property type="entry name" value="PROLIFERATION-ASSOCIATED PROTEIN 2G4"/>
    <property type="match status" value="1"/>
</dbReference>
<dbReference type="InterPro" id="IPR036005">
    <property type="entry name" value="Creatinase/aminopeptidase-like"/>
</dbReference>
<dbReference type="InParanoid" id="A0A2V0PLD9"/>
<dbReference type="InterPro" id="IPR047113">
    <property type="entry name" value="PA2G4/ARX1"/>
</dbReference>
<proteinExistence type="inferred from homology"/>
<dbReference type="SUPFAM" id="SSF55920">
    <property type="entry name" value="Creatinase/aminopeptidase"/>
    <property type="match status" value="1"/>
</dbReference>
<dbReference type="Gene3D" id="3.90.230.10">
    <property type="entry name" value="Creatinase/methionine aminopeptidase superfamily"/>
    <property type="match status" value="1"/>
</dbReference>
<dbReference type="STRING" id="307507.A0A2V0PLD9"/>
<reference evidence="3 4" key="1">
    <citation type="journal article" date="2018" name="Sci. Rep.">
        <title>Raphidocelis subcapitata (=Pseudokirchneriella subcapitata) provides an insight into genome evolution and environmental adaptations in the Sphaeropleales.</title>
        <authorList>
            <person name="Suzuki S."/>
            <person name="Yamaguchi H."/>
            <person name="Nakajima N."/>
            <person name="Kawachi M."/>
        </authorList>
    </citation>
    <scope>NUCLEOTIDE SEQUENCE [LARGE SCALE GENOMIC DNA]</scope>
    <source>
        <strain evidence="3 4">NIES-35</strain>
    </source>
</reference>
<comment type="similarity">
    <text evidence="1">Belongs to the peptidase M24 family.</text>
</comment>
<dbReference type="Proteomes" id="UP000247498">
    <property type="component" value="Unassembled WGS sequence"/>
</dbReference>